<feature type="compositionally biased region" description="Polar residues" evidence="2">
    <location>
        <begin position="1"/>
        <end position="10"/>
    </location>
</feature>
<evidence type="ECO:0000256" key="1">
    <source>
        <dbReference type="SAM" id="Coils"/>
    </source>
</evidence>
<dbReference type="Proteomes" id="UP000653454">
    <property type="component" value="Unassembled WGS sequence"/>
</dbReference>
<evidence type="ECO:0000256" key="2">
    <source>
        <dbReference type="SAM" id="MobiDB-lite"/>
    </source>
</evidence>
<protein>
    <submittedName>
        <fullName evidence="3">(diamondback moth) hypothetical protein</fullName>
    </submittedName>
</protein>
<reference evidence="3" key="1">
    <citation type="submission" date="2020-11" db="EMBL/GenBank/DDBJ databases">
        <authorList>
            <person name="Whiteford S."/>
        </authorList>
    </citation>
    <scope>NUCLEOTIDE SEQUENCE</scope>
</reference>
<sequence>MQPCSRSGSWFGSHLEDGSPPASPSLLDFTSSSHTVTSQTTYYSPPTTFVPQNNNYSSPPPTIDNKHVYDRYFQQVTKKDFLNSSLLLQYARERNTTPQLLFLSYCAHLKKSQLPNTLTHLIDFLGSSKTTANSIETHFFNSRTTPVYENTSYNYYQGRTPECEYKDEALHVFETYTYADFLRVKREAEEAFEKKMKEEEDQLAEDNRRKEAMAQIDELLKDKSGRNYKREMVEITYVLE</sequence>
<name>A0A8S4G143_PLUXY</name>
<keyword evidence="4" id="KW-1185">Reference proteome</keyword>
<gene>
    <name evidence="3" type="ORF">PLXY2_LOCUS13031</name>
</gene>
<feature type="region of interest" description="Disordered" evidence="2">
    <location>
        <begin position="1"/>
        <end position="30"/>
    </location>
</feature>
<dbReference type="EMBL" id="CAJHNJ030000086">
    <property type="protein sequence ID" value="CAG9134823.1"/>
    <property type="molecule type" value="Genomic_DNA"/>
</dbReference>
<evidence type="ECO:0000313" key="4">
    <source>
        <dbReference type="Proteomes" id="UP000653454"/>
    </source>
</evidence>
<evidence type="ECO:0000313" key="3">
    <source>
        <dbReference type="EMBL" id="CAG9134823.1"/>
    </source>
</evidence>
<accession>A0A8S4G143</accession>
<feature type="coiled-coil region" evidence="1">
    <location>
        <begin position="182"/>
        <end position="216"/>
    </location>
</feature>
<organism evidence="3 4">
    <name type="scientific">Plutella xylostella</name>
    <name type="common">Diamondback moth</name>
    <name type="synonym">Plutella maculipennis</name>
    <dbReference type="NCBI Taxonomy" id="51655"/>
    <lineage>
        <taxon>Eukaryota</taxon>
        <taxon>Metazoa</taxon>
        <taxon>Ecdysozoa</taxon>
        <taxon>Arthropoda</taxon>
        <taxon>Hexapoda</taxon>
        <taxon>Insecta</taxon>
        <taxon>Pterygota</taxon>
        <taxon>Neoptera</taxon>
        <taxon>Endopterygota</taxon>
        <taxon>Lepidoptera</taxon>
        <taxon>Glossata</taxon>
        <taxon>Ditrysia</taxon>
        <taxon>Yponomeutoidea</taxon>
        <taxon>Plutellidae</taxon>
        <taxon>Plutella</taxon>
    </lineage>
</organism>
<comment type="caution">
    <text evidence="3">The sequence shown here is derived from an EMBL/GenBank/DDBJ whole genome shotgun (WGS) entry which is preliminary data.</text>
</comment>
<proteinExistence type="predicted"/>
<keyword evidence="1" id="KW-0175">Coiled coil</keyword>
<dbReference type="AlphaFoldDB" id="A0A8S4G143"/>